<evidence type="ECO:0000256" key="2">
    <source>
        <dbReference type="SAM" id="MobiDB-lite"/>
    </source>
</evidence>
<protein>
    <submittedName>
        <fullName evidence="3">MDFIC protein</fullName>
    </submittedName>
</protein>
<evidence type="ECO:0000313" key="4">
    <source>
        <dbReference type="Proteomes" id="UP000886611"/>
    </source>
</evidence>
<name>A0A8X8BLD6_POLSE</name>
<keyword evidence="4" id="KW-1185">Reference proteome</keyword>
<dbReference type="Proteomes" id="UP000886611">
    <property type="component" value="Unassembled WGS sequence"/>
</dbReference>
<organism evidence="3 4">
    <name type="scientific">Polypterus senegalus</name>
    <name type="common">Senegal bichir</name>
    <dbReference type="NCBI Taxonomy" id="55291"/>
    <lineage>
        <taxon>Eukaryota</taxon>
        <taxon>Metazoa</taxon>
        <taxon>Chordata</taxon>
        <taxon>Craniata</taxon>
        <taxon>Vertebrata</taxon>
        <taxon>Euteleostomi</taxon>
        <taxon>Actinopterygii</taxon>
        <taxon>Polypteriformes</taxon>
        <taxon>Polypteridae</taxon>
        <taxon>Polypterus</taxon>
    </lineage>
</organism>
<dbReference type="AlphaFoldDB" id="A0A8X8BLD6"/>
<comment type="caution">
    <text evidence="3">The sequence shown here is derived from an EMBL/GenBank/DDBJ whole genome shotgun (WGS) entry which is preliminary data.</text>
</comment>
<feature type="compositionally biased region" description="Basic and acidic residues" evidence="2">
    <location>
        <begin position="119"/>
        <end position="131"/>
    </location>
</feature>
<sequence length="261" mass="29105">MCLSARRADCAFRPADKLRGKLSPSVLTVYFYTRVFSAGKPGEALQFVDLQISGSARKETLNACVTLPRHPLFPRWCTNLQVVQPQPLPHPIALTPGQNDDISKIQNGYAGLQNGNGLHQDDSQPCSDRKKLSTQVSNKMHRKLQSSLSVSSDSSKKSKLSSTDFHKPGTSPEAFCSPHPNSNTLEKSLFVLDLGLFWCHIIAPWKHIQIRWSSNKVGETSPNSTSWWSPGNRTELTEQDYSFHEPLRESELVACQWSIAS</sequence>
<dbReference type="GO" id="GO:0010468">
    <property type="term" value="P:regulation of gene expression"/>
    <property type="evidence" value="ECO:0007669"/>
    <property type="project" value="UniProtKB-ARBA"/>
</dbReference>
<feature type="non-terminal residue" evidence="3">
    <location>
        <position position="1"/>
    </location>
</feature>
<dbReference type="InterPro" id="IPR026134">
    <property type="entry name" value="MDFI/MDFIC"/>
</dbReference>
<reference evidence="3 4" key="1">
    <citation type="journal article" date="2021" name="Cell">
        <title>Tracing the genetic footprints of vertebrate landing in non-teleost ray-finned fishes.</title>
        <authorList>
            <person name="Bi X."/>
            <person name="Wang K."/>
            <person name="Yang L."/>
            <person name="Pan H."/>
            <person name="Jiang H."/>
            <person name="Wei Q."/>
            <person name="Fang M."/>
            <person name="Yu H."/>
            <person name="Zhu C."/>
            <person name="Cai Y."/>
            <person name="He Y."/>
            <person name="Gan X."/>
            <person name="Zeng H."/>
            <person name="Yu D."/>
            <person name="Zhu Y."/>
            <person name="Jiang H."/>
            <person name="Qiu Q."/>
            <person name="Yang H."/>
            <person name="Zhang Y.E."/>
            <person name="Wang W."/>
            <person name="Zhu M."/>
            <person name="He S."/>
            <person name="Zhang G."/>
        </authorList>
    </citation>
    <scope>NUCLEOTIDE SEQUENCE [LARGE SCALE GENOMIC DNA]</scope>
    <source>
        <strain evidence="3">Bchr_013</strain>
    </source>
</reference>
<dbReference type="PANTHER" id="PTHR15304:SF0">
    <property type="entry name" value="MYOD FAMILY INHIBITOR DOMAIN-CONTAINING PROTEIN"/>
    <property type="match status" value="1"/>
</dbReference>
<gene>
    <name evidence="3" type="primary">Mdfic_1</name>
    <name evidence="3" type="ORF">GTO96_0021318</name>
</gene>
<dbReference type="EMBL" id="JAATIS010005064">
    <property type="protein sequence ID" value="KAG2459776.1"/>
    <property type="molecule type" value="Genomic_DNA"/>
</dbReference>
<feature type="non-terminal residue" evidence="3">
    <location>
        <position position="261"/>
    </location>
</feature>
<accession>A0A8X8BLD6</accession>
<evidence type="ECO:0000313" key="3">
    <source>
        <dbReference type="EMBL" id="KAG2459776.1"/>
    </source>
</evidence>
<proteinExistence type="inferred from homology"/>
<feature type="region of interest" description="Disordered" evidence="2">
    <location>
        <begin position="113"/>
        <end position="178"/>
    </location>
</feature>
<dbReference type="Pfam" id="PF15316">
    <property type="entry name" value="MDFI"/>
    <property type="match status" value="1"/>
</dbReference>
<evidence type="ECO:0000256" key="1">
    <source>
        <dbReference type="ARBA" id="ARBA00025778"/>
    </source>
</evidence>
<dbReference type="PANTHER" id="PTHR15304">
    <property type="entry name" value="MYOD FAMILY INHIBITOR"/>
    <property type="match status" value="1"/>
</dbReference>
<comment type="similarity">
    <text evidence="1">Belongs to the MDFI family.</text>
</comment>